<name>F0VZR7_9STRA</name>
<dbReference type="EMBL" id="FR824048">
    <property type="protein sequence ID" value="CCA14288.1"/>
    <property type="molecule type" value="Genomic_DNA"/>
</dbReference>
<evidence type="ECO:0000313" key="1">
    <source>
        <dbReference type="EMBL" id="CCA14288.1"/>
    </source>
</evidence>
<reference evidence="1" key="2">
    <citation type="submission" date="2011-02" db="EMBL/GenBank/DDBJ databases">
        <authorList>
            <person name="MacLean D."/>
        </authorList>
    </citation>
    <scope>NUCLEOTIDE SEQUENCE</scope>
</reference>
<dbReference type="AlphaFoldDB" id="F0VZR7"/>
<organism evidence="1">
    <name type="scientific">Albugo laibachii Nc14</name>
    <dbReference type="NCBI Taxonomy" id="890382"/>
    <lineage>
        <taxon>Eukaryota</taxon>
        <taxon>Sar</taxon>
        <taxon>Stramenopiles</taxon>
        <taxon>Oomycota</taxon>
        <taxon>Peronosporomycetes</taxon>
        <taxon>Albuginales</taxon>
        <taxon>Albuginaceae</taxon>
        <taxon>Albugo</taxon>
    </lineage>
</organism>
<dbReference type="HOGENOM" id="CLU_3018251_0_0_1"/>
<accession>F0VZR7</accession>
<protein>
    <submittedName>
        <fullName evidence="1">AlNc14C3G396 protein</fullName>
    </submittedName>
</protein>
<sequence length="56" mass="6782">MISCDLYKYEFDEYSFDFLLERFDKHIQYCCIVAFLYDEKLIQSTTLEAAAVFIDY</sequence>
<proteinExistence type="predicted"/>
<gene>
    <name evidence="1" type="primary">AlNc14C3G396</name>
    <name evidence="1" type="ORF">ALNC14_004310</name>
</gene>
<reference evidence="1" key="1">
    <citation type="journal article" date="2011" name="PLoS Biol.">
        <title>Gene gain and loss during evolution of obligate parasitism in the white rust pathogen of Arabidopsis thaliana.</title>
        <authorList>
            <person name="Kemen E."/>
            <person name="Gardiner A."/>
            <person name="Schultz-Larsen T."/>
            <person name="Kemen A.C."/>
            <person name="Balmuth A.L."/>
            <person name="Robert-Seilaniantz A."/>
            <person name="Bailey K."/>
            <person name="Holub E."/>
            <person name="Studholme D.J."/>
            <person name="Maclean D."/>
            <person name="Jones J.D."/>
        </authorList>
    </citation>
    <scope>NUCLEOTIDE SEQUENCE</scope>
</reference>